<evidence type="ECO:0000313" key="3">
    <source>
        <dbReference type="Proteomes" id="UP000286482"/>
    </source>
</evidence>
<dbReference type="Pfam" id="PF02627">
    <property type="entry name" value="CMD"/>
    <property type="match status" value="1"/>
</dbReference>
<dbReference type="InterPro" id="IPR029032">
    <property type="entry name" value="AhpD-like"/>
</dbReference>
<accession>A0A420EBE9</accession>
<feature type="domain" description="Carboxymuconolactone decarboxylase-like" evidence="1">
    <location>
        <begin position="32"/>
        <end position="118"/>
    </location>
</feature>
<comment type="caution">
    <text evidence="2">The sequence shown here is derived from an EMBL/GenBank/DDBJ whole genome shotgun (WGS) entry which is preliminary data.</text>
</comment>
<reference evidence="2 3" key="1">
    <citation type="submission" date="2018-09" db="EMBL/GenBank/DDBJ databases">
        <authorList>
            <person name="Wang Z."/>
        </authorList>
    </citation>
    <scope>NUCLEOTIDE SEQUENCE [LARGE SCALE GENOMIC DNA]</scope>
    <source>
        <strain evidence="2 3">ALS 81</strain>
    </source>
</reference>
<dbReference type="OrthoDB" id="9801400at2"/>
<dbReference type="AlphaFoldDB" id="A0A420EBE9"/>
<name>A0A420EBE9_9ALTE</name>
<evidence type="ECO:0000313" key="2">
    <source>
        <dbReference type="EMBL" id="RKF18001.1"/>
    </source>
</evidence>
<keyword evidence="3" id="KW-1185">Reference proteome</keyword>
<dbReference type="PANTHER" id="PTHR33570">
    <property type="entry name" value="4-CARBOXYMUCONOLACTONE DECARBOXYLASE FAMILY PROTEIN"/>
    <property type="match status" value="1"/>
</dbReference>
<dbReference type="SUPFAM" id="SSF69118">
    <property type="entry name" value="AhpD-like"/>
    <property type="match status" value="1"/>
</dbReference>
<dbReference type="Gene3D" id="1.20.1290.10">
    <property type="entry name" value="AhpD-like"/>
    <property type="match status" value="1"/>
</dbReference>
<dbReference type="InterPro" id="IPR003779">
    <property type="entry name" value="CMD-like"/>
</dbReference>
<organism evidence="2 3">
    <name type="scientific">Alginatibacterium sediminis</name>
    <dbReference type="NCBI Taxonomy" id="2164068"/>
    <lineage>
        <taxon>Bacteria</taxon>
        <taxon>Pseudomonadati</taxon>
        <taxon>Pseudomonadota</taxon>
        <taxon>Gammaproteobacteria</taxon>
        <taxon>Alteromonadales</taxon>
        <taxon>Alteromonadaceae</taxon>
        <taxon>Alginatibacterium</taxon>
    </lineage>
</organism>
<proteinExistence type="predicted"/>
<sequence>MSEALTRAREILQQVDPELETVLSERYDELLPQFAESLIEMSYGRVYSRPGLDIKTRYIATIAALTSQGAQTLPQLRVNIKNALKLGVTQTQISEVIFQMSLYGGLPAMINALNAAKEVFAEFEQQAQKSGD</sequence>
<protein>
    <submittedName>
        <fullName evidence="2">Carboxymuconolactone decarboxylase family protein</fullName>
    </submittedName>
</protein>
<dbReference type="InterPro" id="IPR052512">
    <property type="entry name" value="4CMD/NDH-1_regulator"/>
</dbReference>
<evidence type="ECO:0000259" key="1">
    <source>
        <dbReference type="Pfam" id="PF02627"/>
    </source>
</evidence>
<gene>
    <name evidence="2" type="ORF">DBZ36_12195</name>
</gene>
<dbReference type="RefSeq" id="WP_120355227.1">
    <property type="nucleotide sequence ID" value="NZ_RAQO01000006.1"/>
</dbReference>
<dbReference type="EMBL" id="RAQO01000006">
    <property type="protein sequence ID" value="RKF18001.1"/>
    <property type="molecule type" value="Genomic_DNA"/>
</dbReference>
<dbReference type="GO" id="GO:0051920">
    <property type="term" value="F:peroxiredoxin activity"/>
    <property type="evidence" value="ECO:0007669"/>
    <property type="project" value="InterPro"/>
</dbReference>
<dbReference type="Proteomes" id="UP000286482">
    <property type="component" value="Unassembled WGS sequence"/>
</dbReference>
<dbReference type="PANTHER" id="PTHR33570:SF10">
    <property type="entry name" value="GAMMA-CARBOXYMUCONOLACTONE DECARBOXYLASE"/>
    <property type="match status" value="1"/>
</dbReference>